<evidence type="ECO:0000313" key="1">
    <source>
        <dbReference type="EMBL" id="KFB39498.1"/>
    </source>
</evidence>
<protein>
    <submittedName>
        <fullName evidence="1 2">Ribonuclease r</fullName>
    </submittedName>
</protein>
<dbReference type="EnsemblMetazoa" id="ASIC006994-RA">
    <property type="protein sequence ID" value="ASIC006994-PA"/>
    <property type="gene ID" value="ASIC006994"/>
</dbReference>
<dbReference type="VEuPathDB" id="VectorBase:ASIC006994"/>
<organism evidence="1">
    <name type="scientific">Anopheles sinensis</name>
    <name type="common">Mosquito</name>
    <dbReference type="NCBI Taxonomy" id="74873"/>
    <lineage>
        <taxon>Eukaryota</taxon>
        <taxon>Metazoa</taxon>
        <taxon>Ecdysozoa</taxon>
        <taxon>Arthropoda</taxon>
        <taxon>Hexapoda</taxon>
        <taxon>Insecta</taxon>
        <taxon>Pterygota</taxon>
        <taxon>Neoptera</taxon>
        <taxon>Endopterygota</taxon>
        <taxon>Diptera</taxon>
        <taxon>Nematocera</taxon>
        <taxon>Culicoidea</taxon>
        <taxon>Culicidae</taxon>
        <taxon>Anophelinae</taxon>
        <taxon>Anopheles</taxon>
    </lineage>
</organism>
<name>A0A084VNF4_ANOSI</name>
<evidence type="ECO:0000313" key="3">
    <source>
        <dbReference type="Proteomes" id="UP000030765"/>
    </source>
</evidence>
<dbReference type="EMBL" id="ATLV01014741">
    <property type="status" value="NOT_ANNOTATED_CDS"/>
    <property type="molecule type" value="Genomic_DNA"/>
</dbReference>
<reference evidence="1 3" key="1">
    <citation type="journal article" date="2014" name="BMC Genomics">
        <title>Genome sequence of Anopheles sinensis provides insight into genetics basis of mosquito competence for malaria parasites.</title>
        <authorList>
            <person name="Zhou D."/>
            <person name="Zhang D."/>
            <person name="Ding G."/>
            <person name="Shi L."/>
            <person name="Hou Q."/>
            <person name="Ye Y."/>
            <person name="Xu Y."/>
            <person name="Zhou H."/>
            <person name="Xiong C."/>
            <person name="Li S."/>
            <person name="Yu J."/>
            <person name="Hong S."/>
            <person name="Yu X."/>
            <person name="Zou P."/>
            <person name="Chen C."/>
            <person name="Chang X."/>
            <person name="Wang W."/>
            <person name="Lv Y."/>
            <person name="Sun Y."/>
            <person name="Ma L."/>
            <person name="Shen B."/>
            <person name="Zhu C."/>
        </authorList>
    </citation>
    <scope>NUCLEOTIDE SEQUENCE [LARGE SCALE GENOMIC DNA]</scope>
</reference>
<proteinExistence type="predicted"/>
<keyword evidence="3" id="KW-1185">Reference proteome</keyword>
<dbReference type="Proteomes" id="UP000030765">
    <property type="component" value="Unassembled WGS sequence"/>
</dbReference>
<sequence length="66" mass="7417">MEPEVQKGRVHPEPSRLPANFEQVVVNNKATHMVFGHIVSFQFDFCYSDALAQNFDGAFASVASFR</sequence>
<dbReference type="EMBL" id="KE524984">
    <property type="protein sequence ID" value="KFB39498.1"/>
    <property type="molecule type" value="Genomic_DNA"/>
</dbReference>
<accession>A0A084VNF4</accession>
<gene>
    <name evidence="1" type="ORF">ZHAS_00006994</name>
</gene>
<evidence type="ECO:0000313" key="2">
    <source>
        <dbReference type="EnsemblMetazoa" id="ASIC006994-PA"/>
    </source>
</evidence>
<dbReference type="AlphaFoldDB" id="A0A084VNF4"/>
<reference evidence="2" key="2">
    <citation type="submission" date="2020-05" db="UniProtKB">
        <authorList>
            <consortium name="EnsemblMetazoa"/>
        </authorList>
    </citation>
    <scope>IDENTIFICATION</scope>
</reference>